<gene>
    <name evidence="2" type="ORF">ACFQ22_09890</name>
</gene>
<comment type="caution">
    <text evidence="2">The sequence shown here is derived from an EMBL/GenBank/DDBJ whole genome shotgun (WGS) entry which is preliminary data.</text>
</comment>
<feature type="compositionally biased region" description="Basic and acidic residues" evidence="1">
    <location>
        <begin position="152"/>
        <end position="161"/>
    </location>
</feature>
<feature type="region of interest" description="Disordered" evidence="1">
    <location>
        <begin position="150"/>
        <end position="197"/>
    </location>
</feature>
<evidence type="ECO:0000313" key="3">
    <source>
        <dbReference type="Proteomes" id="UP001597156"/>
    </source>
</evidence>
<dbReference type="Proteomes" id="UP001597156">
    <property type="component" value="Unassembled WGS sequence"/>
</dbReference>
<proteinExistence type="predicted"/>
<reference evidence="3" key="1">
    <citation type="journal article" date="2019" name="Int. J. Syst. Evol. Microbiol.">
        <title>The Global Catalogue of Microorganisms (GCM) 10K type strain sequencing project: providing services to taxonomists for standard genome sequencing and annotation.</title>
        <authorList>
            <consortium name="The Broad Institute Genomics Platform"/>
            <consortium name="The Broad Institute Genome Sequencing Center for Infectious Disease"/>
            <person name="Wu L."/>
            <person name="Ma J."/>
        </authorList>
    </citation>
    <scope>NUCLEOTIDE SEQUENCE [LARGE SCALE GENOMIC DNA]</scope>
    <source>
        <strain evidence="3">CCUG 71848</strain>
    </source>
</reference>
<organism evidence="2 3">
    <name type="scientific">Lentilactobacillus raoultii</name>
    <dbReference type="NCBI Taxonomy" id="1987503"/>
    <lineage>
        <taxon>Bacteria</taxon>
        <taxon>Bacillati</taxon>
        <taxon>Bacillota</taxon>
        <taxon>Bacilli</taxon>
        <taxon>Lactobacillales</taxon>
        <taxon>Lactobacillaceae</taxon>
        <taxon>Lentilactobacillus</taxon>
    </lineage>
</organism>
<feature type="compositionally biased region" description="Basic residues" evidence="1">
    <location>
        <begin position="162"/>
        <end position="191"/>
    </location>
</feature>
<accession>A0ABW3PHU4</accession>
<dbReference type="RefSeq" id="WP_225419009.1">
    <property type="nucleotide sequence ID" value="NZ_JBHTLH010000036.1"/>
</dbReference>
<protein>
    <submittedName>
        <fullName evidence="2">Uncharacterized protein</fullName>
    </submittedName>
</protein>
<sequence>MDRDVTSFIADVMDEKLEHKTIKATLAKLVAHPDETMAAVYDYVEEQLNLGKLGYGEIQVSDTDVVIRLETNLINLPLQDIKRIDKMISDEDRLPVNVYIVMSSPYVNVSGLRIDEVASAHDYLDHMAQYLPMMNDWVADHLAAVQENMKTQAEKEADEKKAKAKPKAKAKSKTTTKKAQAKTKTRKRTTKKVAEKK</sequence>
<dbReference type="EMBL" id="JBHTLH010000036">
    <property type="protein sequence ID" value="MFD1125658.1"/>
    <property type="molecule type" value="Genomic_DNA"/>
</dbReference>
<evidence type="ECO:0000313" key="2">
    <source>
        <dbReference type="EMBL" id="MFD1125658.1"/>
    </source>
</evidence>
<evidence type="ECO:0000256" key="1">
    <source>
        <dbReference type="SAM" id="MobiDB-lite"/>
    </source>
</evidence>
<keyword evidence="3" id="KW-1185">Reference proteome</keyword>
<name>A0ABW3PHU4_9LACO</name>